<dbReference type="EMBL" id="PYHR01000002">
    <property type="protein sequence ID" value="PWD49601.1"/>
    <property type="molecule type" value="Genomic_DNA"/>
</dbReference>
<sequence length="150" mass="15687">MTTTADRAGPRTARSRPASFLRPGAVLVAAGAALTVLAVRDPLTPGHYPTCPFLSLTGLACPGCGSMRALYHLTQGDVAAMWAYNPLAVLAVVLLAGIWVAWVVRLVRGRERTRVAPAWLLLTFAAGVLAYGVARNVPVLTPFLGPLGVG</sequence>
<keyword evidence="3" id="KW-1185">Reference proteome</keyword>
<dbReference type="Proteomes" id="UP000245166">
    <property type="component" value="Unassembled WGS sequence"/>
</dbReference>
<organism evidence="2 3">
    <name type="scientific">Serinibacter arcticus</name>
    <dbReference type="NCBI Taxonomy" id="1655435"/>
    <lineage>
        <taxon>Bacteria</taxon>
        <taxon>Bacillati</taxon>
        <taxon>Actinomycetota</taxon>
        <taxon>Actinomycetes</taxon>
        <taxon>Micrococcales</taxon>
        <taxon>Beutenbergiaceae</taxon>
        <taxon>Serinibacter</taxon>
    </lineage>
</organism>
<dbReference type="AlphaFoldDB" id="A0A2U1ZRM0"/>
<protein>
    <submittedName>
        <fullName evidence="2">DUF2752 domain-containing protein</fullName>
    </submittedName>
</protein>
<keyword evidence="1" id="KW-1133">Transmembrane helix</keyword>
<accession>A0A2U1ZRM0</accession>
<dbReference type="Pfam" id="PF10825">
    <property type="entry name" value="DUF2752"/>
    <property type="match status" value="1"/>
</dbReference>
<feature type="transmembrane region" description="Helical" evidence="1">
    <location>
        <begin position="83"/>
        <end position="104"/>
    </location>
</feature>
<evidence type="ECO:0000313" key="2">
    <source>
        <dbReference type="EMBL" id="PWD49601.1"/>
    </source>
</evidence>
<dbReference type="OrthoDB" id="5966662at2"/>
<keyword evidence="1" id="KW-0812">Transmembrane</keyword>
<name>A0A2U1ZRM0_9MICO</name>
<reference evidence="2 3" key="1">
    <citation type="submission" date="2018-03" db="EMBL/GenBank/DDBJ databases">
        <title>Genome assembly of novel Miniimonas species PCH200.</title>
        <authorList>
            <person name="Thakur V."/>
            <person name="Kumar V."/>
            <person name="Singh D."/>
        </authorList>
    </citation>
    <scope>NUCLEOTIDE SEQUENCE [LARGE SCALE GENOMIC DNA]</scope>
    <source>
        <strain evidence="2 3">PCH200</strain>
    </source>
</reference>
<gene>
    <name evidence="2" type="ORF">C8046_01625</name>
</gene>
<comment type="caution">
    <text evidence="2">The sequence shown here is derived from an EMBL/GenBank/DDBJ whole genome shotgun (WGS) entry which is preliminary data.</text>
</comment>
<evidence type="ECO:0000313" key="3">
    <source>
        <dbReference type="Proteomes" id="UP000245166"/>
    </source>
</evidence>
<dbReference type="RefSeq" id="WP_109227984.1">
    <property type="nucleotide sequence ID" value="NZ_PYHR01000002.1"/>
</dbReference>
<proteinExistence type="predicted"/>
<keyword evidence="1" id="KW-0472">Membrane</keyword>
<feature type="transmembrane region" description="Helical" evidence="1">
    <location>
        <begin position="20"/>
        <end position="39"/>
    </location>
</feature>
<feature type="transmembrane region" description="Helical" evidence="1">
    <location>
        <begin position="116"/>
        <end position="134"/>
    </location>
</feature>
<dbReference type="InterPro" id="IPR021215">
    <property type="entry name" value="DUF2752"/>
</dbReference>
<evidence type="ECO:0000256" key="1">
    <source>
        <dbReference type="SAM" id="Phobius"/>
    </source>
</evidence>